<evidence type="ECO:0000256" key="2">
    <source>
        <dbReference type="ARBA" id="ARBA00022857"/>
    </source>
</evidence>
<dbReference type="InterPro" id="IPR036291">
    <property type="entry name" value="NAD(P)-bd_dom_sf"/>
</dbReference>
<dbReference type="Proteomes" id="UP000750197">
    <property type="component" value="Unassembled WGS sequence"/>
</dbReference>
<dbReference type="Pfam" id="PF13561">
    <property type="entry name" value="adh_short_C2"/>
    <property type="match status" value="1"/>
</dbReference>
<organism evidence="5 7">
    <name type="scientific">Candidatus Sysuiplasma superficiale</name>
    <dbReference type="NCBI Taxonomy" id="2823368"/>
    <lineage>
        <taxon>Archaea</taxon>
        <taxon>Methanobacteriati</taxon>
        <taxon>Thermoplasmatota</taxon>
        <taxon>Thermoplasmata</taxon>
        <taxon>Candidatus Sysuiplasmatales</taxon>
        <taxon>Candidatus Sysuiplasmataceae</taxon>
        <taxon>Candidatus Sysuiplasma</taxon>
    </lineage>
</organism>
<sequence>MKNVLSFNGKNALVTGGSKGIGRAIATALASRGANVCISYSRSDDAAGEAVKSMSGYGVKAFSYKIDQNNVGEIPGLFRFAEENIGDIHILVNNAGICPFKNFFDIDRELLERVWRVNFESHFILTQLVSKRMIERKIEGRILFMSSISSRVGGEFQTHYTPTKSAINGLVHSLSIVLGRNRILVNSLEPGTILTDINREDLSNSAKREYMERRVAIGRIGTPEDMVWPALFLVSDENTYVTGTELLADGGMLVNLQ</sequence>
<keyword evidence="2" id="KW-0521">NADP</keyword>
<evidence type="ECO:0000256" key="1">
    <source>
        <dbReference type="ARBA" id="ARBA00006484"/>
    </source>
</evidence>
<keyword evidence="3" id="KW-0560">Oxidoreductase</keyword>
<accession>A0A8J7YSC3</accession>
<dbReference type="GO" id="GO:0006633">
    <property type="term" value="P:fatty acid biosynthetic process"/>
    <property type="evidence" value="ECO:0007669"/>
    <property type="project" value="TreeGrafter"/>
</dbReference>
<dbReference type="GO" id="GO:0016616">
    <property type="term" value="F:oxidoreductase activity, acting on the CH-OH group of donors, NAD or NADP as acceptor"/>
    <property type="evidence" value="ECO:0007669"/>
    <property type="project" value="TreeGrafter"/>
</dbReference>
<dbReference type="PRINTS" id="PR00080">
    <property type="entry name" value="SDRFAMILY"/>
</dbReference>
<evidence type="ECO:0000313" key="6">
    <source>
        <dbReference type="EMBL" id="MBX8643867.1"/>
    </source>
</evidence>
<proteinExistence type="inferred from homology"/>
<dbReference type="PANTHER" id="PTHR42760:SF83">
    <property type="entry name" value="(3R)-3-HYDROXYACYL-COA DEHYDROGENASE"/>
    <property type="match status" value="1"/>
</dbReference>
<dbReference type="InterPro" id="IPR002347">
    <property type="entry name" value="SDR_fam"/>
</dbReference>
<dbReference type="PANTHER" id="PTHR42760">
    <property type="entry name" value="SHORT-CHAIN DEHYDROGENASES/REDUCTASES FAMILY MEMBER"/>
    <property type="match status" value="1"/>
</dbReference>
<evidence type="ECO:0000313" key="5">
    <source>
        <dbReference type="EMBL" id="MBX8631270.1"/>
    </source>
</evidence>
<keyword evidence="4" id="KW-0684">Rhamnose metabolism</keyword>
<gene>
    <name evidence="5" type="ORF">J9259_01915</name>
    <name evidence="6" type="ORF">KIY12_03985</name>
</gene>
<comment type="similarity">
    <text evidence="1">Belongs to the short-chain dehydrogenases/reductases (SDR) family.</text>
</comment>
<comment type="caution">
    <text evidence="5">The sequence shown here is derived from an EMBL/GenBank/DDBJ whole genome shotgun (WGS) entry which is preliminary data.</text>
</comment>
<dbReference type="EMBL" id="JAGVSJ010000002">
    <property type="protein sequence ID" value="MBX8631270.1"/>
    <property type="molecule type" value="Genomic_DNA"/>
</dbReference>
<dbReference type="FunFam" id="3.40.50.720:FF:000417">
    <property type="entry name" value="Glucose 1-dehydrogenase, putative"/>
    <property type="match status" value="1"/>
</dbReference>
<evidence type="ECO:0000313" key="7">
    <source>
        <dbReference type="Proteomes" id="UP000716004"/>
    </source>
</evidence>
<dbReference type="GO" id="GO:0019301">
    <property type="term" value="P:rhamnose catabolic process"/>
    <property type="evidence" value="ECO:0007669"/>
    <property type="project" value="UniProtKB-ARBA"/>
</dbReference>
<protein>
    <submittedName>
        <fullName evidence="5">SDR family oxidoreductase</fullName>
    </submittedName>
</protein>
<evidence type="ECO:0000256" key="4">
    <source>
        <dbReference type="ARBA" id="ARBA00023308"/>
    </source>
</evidence>
<reference evidence="5" key="1">
    <citation type="submission" date="2021-04" db="EMBL/GenBank/DDBJ databases">
        <title>Genomic insights into ecological role and evolution of a novel Thermoplasmata order Candidatus Sysuiplasmatales.</title>
        <authorList>
            <person name="Yuan Y."/>
        </authorList>
    </citation>
    <scope>NUCLEOTIDE SEQUENCE</scope>
    <source>
        <strain evidence="6">TUT19-bin139</strain>
        <strain evidence="5">YP2-bin.285</strain>
    </source>
</reference>
<dbReference type="Gene3D" id="3.40.50.720">
    <property type="entry name" value="NAD(P)-binding Rossmann-like Domain"/>
    <property type="match status" value="1"/>
</dbReference>
<dbReference type="AlphaFoldDB" id="A0A8J7YSC3"/>
<dbReference type="GO" id="GO:0048038">
    <property type="term" value="F:quinone binding"/>
    <property type="evidence" value="ECO:0007669"/>
    <property type="project" value="TreeGrafter"/>
</dbReference>
<dbReference type="CDD" id="cd05233">
    <property type="entry name" value="SDR_c"/>
    <property type="match status" value="1"/>
</dbReference>
<dbReference type="EMBL" id="JAHEAC010000024">
    <property type="protein sequence ID" value="MBX8643867.1"/>
    <property type="molecule type" value="Genomic_DNA"/>
</dbReference>
<evidence type="ECO:0000256" key="3">
    <source>
        <dbReference type="ARBA" id="ARBA00023002"/>
    </source>
</evidence>
<dbReference type="SUPFAM" id="SSF51735">
    <property type="entry name" value="NAD(P)-binding Rossmann-fold domains"/>
    <property type="match status" value="1"/>
</dbReference>
<name>A0A8J7YSC3_9ARCH</name>
<dbReference type="PRINTS" id="PR00081">
    <property type="entry name" value="GDHRDH"/>
</dbReference>
<dbReference type="Proteomes" id="UP000716004">
    <property type="component" value="Unassembled WGS sequence"/>
</dbReference>